<comment type="caution">
    <text evidence="1">The sequence shown here is derived from an EMBL/GenBank/DDBJ whole genome shotgun (WGS) entry which is preliminary data.</text>
</comment>
<reference evidence="1 2" key="1">
    <citation type="journal article" date="2014" name="Agronomy (Basel)">
        <title>A Draft Genome Sequence for Ensete ventricosum, the Drought-Tolerant Tree Against Hunger.</title>
        <authorList>
            <person name="Harrison J."/>
            <person name="Moore K.A."/>
            <person name="Paszkiewicz K."/>
            <person name="Jones T."/>
            <person name="Grant M."/>
            <person name="Ambacheew D."/>
            <person name="Muzemil S."/>
            <person name="Studholme D.J."/>
        </authorList>
    </citation>
    <scope>NUCLEOTIDE SEQUENCE [LARGE SCALE GENOMIC DNA]</scope>
</reference>
<dbReference type="AlphaFoldDB" id="A0A427A194"/>
<dbReference type="Proteomes" id="UP000287651">
    <property type="component" value="Unassembled WGS sequence"/>
</dbReference>
<sequence>MMEAATAEGGVVVIREYAAERDRVGVEAVERRCEVAPSGGGMCLYTDLLGDPLCRVRHSPPFLMLVRTPLFIFFVAEVICGSESREIVGIVRGCIKTVACGTQKPHRGTSTTTAPLTSLARHHTAPSPIYAKVAYLLGLRVSPAHR</sequence>
<accession>A0A427A194</accession>
<dbReference type="PANTHER" id="PTHR47370:SF10">
    <property type="entry name" value="N-ACETYLTRANSFERASE HLS1-RELATED"/>
    <property type="match status" value="1"/>
</dbReference>
<proteinExistence type="predicted"/>
<name>A0A427A194_ENSVE</name>
<gene>
    <name evidence="1" type="ORF">B296_00006833</name>
</gene>
<dbReference type="EMBL" id="AMZH03004176">
    <property type="protein sequence ID" value="RRT69951.1"/>
    <property type="molecule type" value="Genomic_DNA"/>
</dbReference>
<organism evidence="1 2">
    <name type="scientific">Ensete ventricosum</name>
    <name type="common">Abyssinian banana</name>
    <name type="synonym">Musa ensete</name>
    <dbReference type="NCBI Taxonomy" id="4639"/>
    <lineage>
        <taxon>Eukaryota</taxon>
        <taxon>Viridiplantae</taxon>
        <taxon>Streptophyta</taxon>
        <taxon>Embryophyta</taxon>
        <taxon>Tracheophyta</taxon>
        <taxon>Spermatophyta</taxon>
        <taxon>Magnoliopsida</taxon>
        <taxon>Liliopsida</taxon>
        <taxon>Zingiberales</taxon>
        <taxon>Musaceae</taxon>
        <taxon>Ensete</taxon>
    </lineage>
</organism>
<evidence type="ECO:0000313" key="2">
    <source>
        <dbReference type="Proteomes" id="UP000287651"/>
    </source>
</evidence>
<evidence type="ECO:0000313" key="1">
    <source>
        <dbReference type="EMBL" id="RRT69951.1"/>
    </source>
</evidence>
<dbReference type="PANTHER" id="PTHR47370">
    <property type="entry name" value="ACYL-COA N-ACYLTRANSFERASES (NAT) SUPERFAMILY PROTEIN"/>
    <property type="match status" value="1"/>
</dbReference>
<protein>
    <submittedName>
        <fullName evidence="1">Uncharacterized protein</fullName>
    </submittedName>
</protein>
<dbReference type="InterPro" id="IPR052810">
    <property type="entry name" value="Plant_NAT"/>
</dbReference>